<dbReference type="RefSeq" id="WP_085366918.1">
    <property type="nucleotide sequence ID" value="NZ_CAUJPZ010000074.1"/>
</dbReference>
<dbReference type="GO" id="GO:0008933">
    <property type="term" value="F:peptidoglycan lytic transglycosylase activity"/>
    <property type="evidence" value="ECO:0007669"/>
    <property type="project" value="TreeGrafter"/>
</dbReference>
<evidence type="ECO:0000313" key="5">
    <source>
        <dbReference type="Proteomes" id="UP000193118"/>
    </source>
</evidence>
<dbReference type="CDD" id="cd13399">
    <property type="entry name" value="Slt35-like"/>
    <property type="match status" value="1"/>
</dbReference>
<dbReference type="NCBIfam" id="TIGR02282">
    <property type="entry name" value="MltB"/>
    <property type="match status" value="1"/>
</dbReference>
<dbReference type="PANTHER" id="PTHR30163:SF9">
    <property type="entry name" value="MEMBRANE-BOUND LYTIC MUREIN TRANSGLYCOSYLASE B"/>
    <property type="match status" value="1"/>
</dbReference>
<dbReference type="InterPro" id="IPR043426">
    <property type="entry name" value="MltB-like"/>
</dbReference>
<dbReference type="AlphaFoldDB" id="A0A1X3D3L2"/>
<name>A0A1X3D3L2_9NEIS</name>
<evidence type="ECO:0000313" key="4">
    <source>
        <dbReference type="EMBL" id="OSI14107.1"/>
    </source>
</evidence>
<dbReference type="Proteomes" id="UP000193118">
    <property type="component" value="Unassembled WGS sequence"/>
</dbReference>
<keyword evidence="5" id="KW-1185">Reference proteome</keyword>
<dbReference type="Pfam" id="PF13406">
    <property type="entry name" value="SLT_2"/>
    <property type="match status" value="1"/>
</dbReference>
<organism evidence="4 5">
    <name type="scientific">Neisseria dentiae</name>
    <dbReference type="NCBI Taxonomy" id="194197"/>
    <lineage>
        <taxon>Bacteria</taxon>
        <taxon>Pseudomonadati</taxon>
        <taxon>Pseudomonadota</taxon>
        <taxon>Betaproteobacteria</taxon>
        <taxon>Neisseriales</taxon>
        <taxon>Neisseriaceae</taxon>
        <taxon>Neisseria</taxon>
    </lineage>
</organism>
<sequence length="359" mass="39621">MKKTALIALSALVLASCSSDTQTGRAGSAKETPVPPVGKRPVFDHSADSVAVGGFNANANVQKFISHETAGGKFSAGELQSFFDGVIYKGNIINIMNRPGTSRPWYEFRTGNSGAARIAGGKRFYARHQATLDAVAKSYGVPAEIIVAIIGIETNYGTNMGSFRLADSLSTLAFDYPRRAEFFQKELHEFLLMAKEERRDVFGFQGSYAGAMGMPQFMPSSFRKYAVDYDGDGRRDIWNNIGDVAASVANYMKAHGWQTNGKMVVPVTLTITQELQNIIDEKTALTRTVGDLKRLGVTPQEVVDDNEKAVLYRLETAPGVYEYYIGLNNFYTVWQYNHSRMYVTAVRDIANGVSDNYRL</sequence>
<gene>
    <name evidence="4" type="ORF">BWD09_11345</name>
</gene>
<dbReference type="InterPro" id="IPR023346">
    <property type="entry name" value="Lysozyme-like_dom_sf"/>
</dbReference>
<dbReference type="InterPro" id="IPR011757">
    <property type="entry name" value="Lytic_transglycosylase_MltB"/>
</dbReference>
<feature type="domain" description="Transglycosylase SLT" evidence="3">
    <location>
        <begin position="58"/>
        <end position="350"/>
    </location>
</feature>
<accession>A0A1X3D3L2</accession>
<proteinExistence type="predicted"/>
<keyword evidence="2" id="KW-0732">Signal</keyword>
<dbReference type="PROSITE" id="PS51257">
    <property type="entry name" value="PROKAR_LIPOPROTEIN"/>
    <property type="match status" value="1"/>
</dbReference>
<dbReference type="PANTHER" id="PTHR30163">
    <property type="entry name" value="MEMBRANE-BOUND LYTIC MUREIN TRANSGLYCOSYLASE B"/>
    <property type="match status" value="1"/>
</dbReference>
<dbReference type="Gene3D" id="1.10.8.350">
    <property type="entry name" value="Bacterial muramidase"/>
    <property type="match status" value="1"/>
</dbReference>
<feature type="chain" id="PRO_5013253623" evidence="2">
    <location>
        <begin position="22"/>
        <end position="359"/>
    </location>
</feature>
<evidence type="ECO:0000256" key="1">
    <source>
        <dbReference type="PIRSR" id="PIRSR611757-1"/>
    </source>
</evidence>
<dbReference type="SUPFAM" id="SSF53955">
    <property type="entry name" value="Lysozyme-like"/>
    <property type="match status" value="1"/>
</dbReference>
<dbReference type="Gene3D" id="1.10.530.10">
    <property type="match status" value="1"/>
</dbReference>
<protein>
    <submittedName>
        <fullName evidence="4">Lytic murein transglycosylase B</fullName>
    </submittedName>
</protein>
<dbReference type="OrthoDB" id="9772911at2"/>
<feature type="signal peptide" evidence="2">
    <location>
        <begin position="1"/>
        <end position="21"/>
    </location>
</feature>
<dbReference type="EMBL" id="MTBO01000043">
    <property type="protein sequence ID" value="OSI14107.1"/>
    <property type="molecule type" value="Genomic_DNA"/>
</dbReference>
<reference evidence="5" key="1">
    <citation type="submission" date="2017-01" db="EMBL/GenBank/DDBJ databases">
        <authorList>
            <person name="Wolfgang W.J."/>
            <person name="Cole J."/>
            <person name="Wroblewski D."/>
            <person name="Mcginnis J."/>
            <person name="Musser K.A."/>
        </authorList>
    </citation>
    <scope>NUCLEOTIDE SEQUENCE [LARGE SCALE GENOMIC DNA]</scope>
    <source>
        <strain evidence="5">DSM 19151</strain>
    </source>
</reference>
<dbReference type="STRING" id="194197.BWD09_11345"/>
<evidence type="ECO:0000256" key="2">
    <source>
        <dbReference type="SAM" id="SignalP"/>
    </source>
</evidence>
<comment type="caution">
    <text evidence="4">The sequence shown here is derived from an EMBL/GenBank/DDBJ whole genome shotgun (WGS) entry which is preliminary data.</text>
</comment>
<dbReference type="FunFam" id="1.10.8.350:FF:000001">
    <property type="entry name" value="Lytic murein transglycosylase B"/>
    <property type="match status" value="1"/>
</dbReference>
<evidence type="ECO:0000259" key="3">
    <source>
        <dbReference type="Pfam" id="PF13406"/>
    </source>
</evidence>
<dbReference type="InterPro" id="IPR031304">
    <property type="entry name" value="SLT_2"/>
</dbReference>
<dbReference type="GeneID" id="94580377"/>
<feature type="active site" evidence="1">
    <location>
        <position position="153"/>
    </location>
</feature>
<dbReference type="GO" id="GO:0009253">
    <property type="term" value="P:peptidoglycan catabolic process"/>
    <property type="evidence" value="ECO:0007669"/>
    <property type="project" value="TreeGrafter"/>
</dbReference>